<dbReference type="OrthoDB" id="5593818at2759"/>
<gene>
    <name evidence="2" type="ORF">LANO_0F12662G</name>
</gene>
<reference evidence="3" key="1">
    <citation type="submission" date="2016-03" db="EMBL/GenBank/DDBJ databases">
        <authorList>
            <person name="Devillers Hugo."/>
        </authorList>
    </citation>
    <scope>NUCLEOTIDE SEQUENCE [LARGE SCALE GENOMIC DNA]</scope>
</reference>
<dbReference type="PANTHER" id="PTHR31905:SF2">
    <property type="entry name" value="PROTEIN MIX23"/>
    <property type="match status" value="1"/>
</dbReference>
<dbReference type="InterPro" id="IPR016805">
    <property type="entry name" value="MIX23_fungal"/>
</dbReference>
<dbReference type="Proteomes" id="UP000189911">
    <property type="component" value="Chromosome F"/>
</dbReference>
<evidence type="ECO:0000313" key="2">
    <source>
        <dbReference type="EMBL" id="SCV01618.1"/>
    </source>
</evidence>
<keyword evidence="3" id="KW-1185">Reference proteome</keyword>
<dbReference type="EMBL" id="LT598452">
    <property type="protein sequence ID" value="SCV01618.1"/>
    <property type="molecule type" value="Genomic_DNA"/>
</dbReference>
<dbReference type="InterPro" id="IPR019171">
    <property type="entry name" value="MIX23"/>
</dbReference>
<organism evidence="2 3">
    <name type="scientific">Lachancea nothofagi CBS 11611</name>
    <dbReference type="NCBI Taxonomy" id="1266666"/>
    <lineage>
        <taxon>Eukaryota</taxon>
        <taxon>Fungi</taxon>
        <taxon>Dikarya</taxon>
        <taxon>Ascomycota</taxon>
        <taxon>Saccharomycotina</taxon>
        <taxon>Saccharomycetes</taxon>
        <taxon>Saccharomycetales</taxon>
        <taxon>Saccharomycetaceae</taxon>
        <taxon>Lachancea</taxon>
    </lineage>
</organism>
<name>A0A1G4KBI1_9SACH</name>
<sequence length="195" mass="22566">MGQELTLSVPTRVTDVNLKIKGGEEVMMQTLTMNRERCLNRELVDSFFRTLRHNSDDVIQQKLNNAGKTDRRAKSARCQEFVKQELFPSWDLRLKAVGFCEKEAFALKQELDEKYGATSVSAGQIREARMDPYAAAERLEAKESHYAQWKDLNRWIGNQHGIERILQRNAANILARSCDPDTAYFTEFEEFRKSL</sequence>
<comment type="similarity">
    <text evidence="1">Belongs to the MIX23 family.</text>
</comment>
<dbReference type="PANTHER" id="PTHR31905">
    <property type="entry name" value="COILED-COIL DOMAIN-CONTAINING PROTEIN 58"/>
    <property type="match status" value="1"/>
</dbReference>
<dbReference type="AlphaFoldDB" id="A0A1G4KBI1"/>
<proteinExistence type="inferred from homology"/>
<dbReference type="PIRSF" id="PIRSF022603">
    <property type="entry name" value="UCP022603"/>
    <property type="match status" value="1"/>
</dbReference>
<dbReference type="Pfam" id="PF09774">
    <property type="entry name" value="MIX23"/>
    <property type="match status" value="1"/>
</dbReference>
<evidence type="ECO:0000313" key="3">
    <source>
        <dbReference type="Proteomes" id="UP000189911"/>
    </source>
</evidence>
<evidence type="ECO:0000256" key="1">
    <source>
        <dbReference type="ARBA" id="ARBA00024204"/>
    </source>
</evidence>
<protein>
    <submittedName>
        <fullName evidence="2">LANO_0F12662g1_1</fullName>
    </submittedName>
</protein>
<accession>A0A1G4KBI1</accession>
<dbReference type="GO" id="GO:0005758">
    <property type="term" value="C:mitochondrial intermembrane space"/>
    <property type="evidence" value="ECO:0007669"/>
    <property type="project" value="InterPro"/>
</dbReference>